<dbReference type="EMBL" id="JACGWN010000002">
    <property type="protein sequence ID" value="KAL0458074.1"/>
    <property type="molecule type" value="Genomic_DNA"/>
</dbReference>
<dbReference type="SUPFAM" id="SSF53098">
    <property type="entry name" value="Ribonuclease H-like"/>
    <property type="match status" value="1"/>
</dbReference>
<feature type="domain" description="RNase H type-1" evidence="1">
    <location>
        <begin position="88"/>
        <end position="156"/>
    </location>
</feature>
<reference evidence="2" key="2">
    <citation type="journal article" date="2024" name="Plant">
        <title>Genomic evolution and insights into agronomic trait innovations of Sesamum species.</title>
        <authorList>
            <person name="Miao H."/>
            <person name="Wang L."/>
            <person name="Qu L."/>
            <person name="Liu H."/>
            <person name="Sun Y."/>
            <person name="Le M."/>
            <person name="Wang Q."/>
            <person name="Wei S."/>
            <person name="Zheng Y."/>
            <person name="Lin W."/>
            <person name="Duan Y."/>
            <person name="Cao H."/>
            <person name="Xiong S."/>
            <person name="Wang X."/>
            <person name="Wei L."/>
            <person name="Li C."/>
            <person name="Ma Q."/>
            <person name="Ju M."/>
            <person name="Zhao R."/>
            <person name="Li G."/>
            <person name="Mu C."/>
            <person name="Tian Q."/>
            <person name="Mei H."/>
            <person name="Zhang T."/>
            <person name="Gao T."/>
            <person name="Zhang H."/>
        </authorList>
    </citation>
    <scope>NUCLEOTIDE SEQUENCE</scope>
    <source>
        <strain evidence="2">KEN1</strain>
    </source>
</reference>
<dbReference type="GO" id="GO:0004523">
    <property type="term" value="F:RNA-DNA hybrid ribonuclease activity"/>
    <property type="evidence" value="ECO:0007669"/>
    <property type="project" value="InterPro"/>
</dbReference>
<gene>
    <name evidence="2" type="ORF">Slati_0434600</name>
</gene>
<dbReference type="InterPro" id="IPR053151">
    <property type="entry name" value="RNase_H-like"/>
</dbReference>
<protein>
    <recommendedName>
        <fullName evidence="1">RNase H type-1 domain-containing protein</fullName>
    </recommendedName>
</protein>
<name>A0AAW2XVC0_9LAMI</name>
<dbReference type="Pfam" id="PF13456">
    <property type="entry name" value="RVT_3"/>
    <property type="match status" value="1"/>
</dbReference>
<reference evidence="2" key="1">
    <citation type="submission" date="2020-06" db="EMBL/GenBank/DDBJ databases">
        <authorList>
            <person name="Li T."/>
            <person name="Hu X."/>
            <person name="Zhang T."/>
            <person name="Song X."/>
            <person name="Zhang H."/>
            <person name="Dai N."/>
            <person name="Sheng W."/>
            <person name="Hou X."/>
            <person name="Wei L."/>
        </authorList>
    </citation>
    <scope>NUCLEOTIDE SEQUENCE</scope>
    <source>
        <strain evidence="2">KEN1</strain>
        <tissue evidence="2">Leaf</tissue>
    </source>
</reference>
<dbReference type="InterPro" id="IPR012337">
    <property type="entry name" value="RNaseH-like_sf"/>
</dbReference>
<evidence type="ECO:0000313" key="2">
    <source>
        <dbReference type="EMBL" id="KAL0458074.1"/>
    </source>
</evidence>
<proteinExistence type="predicted"/>
<dbReference type="InterPro" id="IPR044730">
    <property type="entry name" value="RNase_H-like_dom_plant"/>
</dbReference>
<dbReference type="InterPro" id="IPR036397">
    <property type="entry name" value="RNaseH_sf"/>
</dbReference>
<dbReference type="PANTHER" id="PTHR47723">
    <property type="entry name" value="OS05G0353850 PROTEIN"/>
    <property type="match status" value="1"/>
</dbReference>
<dbReference type="PANTHER" id="PTHR47723:SF19">
    <property type="entry name" value="POLYNUCLEOTIDYL TRANSFERASE, RIBONUCLEASE H-LIKE SUPERFAMILY PROTEIN"/>
    <property type="match status" value="1"/>
</dbReference>
<dbReference type="GO" id="GO:0003676">
    <property type="term" value="F:nucleic acid binding"/>
    <property type="evidence" value="ECO:0007669"/>
    <property type="project" value="InterPro"/>
</dbReference>
<sequence length="169" mass="19061">MKSEYAQGDFFAMNSLYIPLQPKAQRKKAIIVHWKKLKEGTKYTDGASKGNPGIFGVGGILRDHIGESDLCISRASWEYHQSRTCDPLCIDKGLHNIWIKTDGTTIIKLISTPKQGAWNLQTTLQSIQKLLSQMDYKTFHVFREGKQAADFLANEACNAQHLCIFPEES</sequence>
<accession>A0AAW2XVC0</accession>
<organism evidence="2">
    <name type="scientific">Sesamum latifolium</name>
    <dbReference type="NCBI Taxonomy" id="2727402"/>
    <lineage>
        <taxon>Eukaryota</taxon>
        <taxon>Viridiplantae</taxon>
        <taxon>Streptophyta</taxon>
        <taxon>Embryophyta</taxon>
        <taxon>Tracheophyta</taxon>
        <taxon>Spermatophyta</taxon>
        <taxon>Magnoliopsida</taxon>
        <taxon>eudicotyledons</taxon>
        <taxon>Gunneridae</taxon>
        <taxon>Pentapetalae</taxon>
        <taxon>asterids</taxon>
        <taxon>lamiids</taxon>
        <taxon>Lamiales</taxon>
        <taxon>Pedaliaceae</taxon>
        <taxon>Sesamum</taxon>
    </lineage>
</organism>
<evidence type="ECO:0000259" key="1">
    <source>
        <dbReference type="Pfam" id="PF13456"/>
    </source>
</evidence>
<dbReference type="Gene3D" id="3.30.420.10">
    <property type="entry name" value="Ribonuclease H-like superfamily/Ribonuclease H"/>
    <property type="match status" value="1"/>
</dbReference>
<dbReference type="CDD" id="cd06222">
    <property type="entry name" value="RNase_H_like"/>
    <property type="match status" value="1"/>
</dbReference>
<dbReference type="InterPro" id="IPR002156">
    <property type="entry name" value="RNaseH_domain"/>
</dbReference>
<comment type="caution">
    <text evidence="2">The sequence shown here is derived from an EMBL/GenBank/DDBJ whole genome shotgun (WGS) entry which is preliminary data.</text>
</comment>
<dbReference type="AlphaFoldDB" id="A0AAW2XVC0"/>